<protein>
    <submittedName>
        <fullName evidence="3">Uncharacterized protein</fullName>
    </submittedName>
</protein>
<feature type="region of interest" description="Disordered" evidence="1">
    <location>
        <begin position="757"/>
        <end position="778"/>
    </location>
</feature>
<dbReference type="PANTHER" id="PTHR21579">
    <property type="entry name" value="PROTEIN TINCAR"/>
    <property type="match status" value="1"/>
</dbReference>
<comment type="caution">
    <text evidence="3">The sequence shown here is derived from an EMBL/GenBank/DDBJ whole genome shotgun (WGS) entry which is preliminary data.</text>
</comment>
<feature type="compositionally biased region" description="Polar residues" evidence="1">
    <location>
        <begin position="886"/>
        <end position="911"/>
    </location>
</feature>
<keyword evidence="2" id="KW-1133">Transmembrane helix</keyword>
<dbReference type="AlphaFoldDB" id="A0A4E0RZ72"/>
<feature type="region of interest" description="Disordered" evidence="1">
    <location>
        <begin position="871"/>
        <end position="969"/>
    </location>
</feature>
<dbReference type="Proteomes" id="UP000230066">
    <property type="component" value="Unassembled WGS sequence"/>
</dbReference>
<name>A0A4E0RZ72_FASHE</name>
<feature type="region of interest" description="Disordered" evidence="1">
    <location>
        <begin position="150"/>
        <end position="169"/>
    </location>
</feature>
<feature type="compositionally biased region" description="Low complexity" evidence="1">
    <location>
        <begin position="929"/>
        <end position="941"/>
    </location>
</feature>
<gene>
    <name evidence="3" type="ORF">D915_004768</name>
</gene>
<feature type="transmembrane region" description="Helical" evidence="2">
    <location>
        <begin position="89"/>
        <end position="110"/>
    </location>
</feature>
<feature type="transmembrane region" description="Helical" evidence="2">
    <location>
        <begin position="555"/>
        <end position="579"/>
    </location>
</feature>
<evidence type="ECO:0000256" key="1">
    <source>
        <dbReference type="SAM" id="MobiDB-lite"/>
    </source>
</evidence>
<evidence type="ECO:0000256" key="2">
    <source>
        <dbReference type="SAM" id="Phobius"/>
    </source>
</evidence>
<keyword evidence="4" id="KW-1185">Reference proteome</keyword>
<dbReference type="EMBL" id="JXXN02001580">
    <property type="protein sequence ID" value="THD24472.1"/>
    <property type="molecule type" value="Genomic_DNA"/>
</dbReference>
<feature type="compositionally biased region" description="Polar residues" evidence="1">
    <location>
        <begin position="507"/>
        <end position="518"/>
    </location>
</feature>
<feature type="transmembrane region" description="Helical" evidence="2">
    <location>
        <begin position="316"/>
        <end position="339"/>
    </location>
</feature>
<feature type="transmembrane region" description="Helical" evidence="2">
    <location>
        <begin position="188"/>
        <end position="212"/>
    </location>
</feature>
<feature type="transmembrane region" description="Helical" evidence="2">
    <location>
        <begin position="48"/>
        <end position="69"/>
    </location>
</feature>
<feature type="transmembrane region" description="Helical" evidence="2">
    <location>
        <begin position="591"/>
        <end position="612"/>
    </location>
</feature>
<reference evidence="3" key="1">
    <citation type="submission" date="2019-03" db="EMBL/GenBank/DDBJ databases">
        <title>Improved annotation for the trematode Fasciola hepatica.</title>
        <authorList>
            <person name="Choi Y.-J."/>
            <person name="Martin J."/>
            <person name="Mitreva M."/>
        </authorList>
    </citation>
    <scope>NUCLEOTIDE SEQUENCE [LARGE SCALE GENOMIC DNA]</scope>
</reference>
<evidence type="ECO:0000313" key="4">
    <source>
        <dbReference type="Proteomes" id="UP000230066"/>
    </source>
</evidence>
<keyword evidence="2" id="KW-0472">Membrane</keyword>
<dbReference type="PANTHER" id="PTHR21579:SF20">
    <property type="entry name" value="PROTEIN TINCAR"/>
    <property type="match status" value="1"/>
</dbReference>
<organism evidence="3 4">
    <name type="scientific">Fasciola hepatica</name>
    <name type="common">Liver fluke</name>
    <dbReference type="NCBI Taxonomy" id="6192"/>
    <lineage>
        <taxon>Eukaryota</taxon>
        <taxon>Metazoa</taxon>
        <taxon>Spiralia</taxon>
        <taxon>Lophotrochozoa</taxon>
        <taxon>Platyhelminthes</taxon>
        <taxon>Trematoda</taxon>
        <taxon>Digenea</taxon>
        <taxon>Plagiorchiida</taxon>
        <taxon>Echinostomata</taxon>
        <taxon>Echinostomatoidea</taxon>
        <taxon>Fasciolidae</taxon>
        <taxon>Fasciola</taxon>
    </lineage>
</organism>
<sequence>MPNSPRHPAFYASRRQLWSTLPGTKPRWIYRCIRQTGLGTNCDSLLDVWYTLFLTSSTIWLILVGVWRYREFKAQAYDPRYGGAWNEAATLHIQLAALIVAFAILPVMVYSSVAHTGHLANDAIILGRDLLHLQRAFSGCAIAQRLWKPTGAGSHGRNESRNTNRSHGASLGDDDLDTLLVKRRGKDCYAWTLHAIRPFSTILFVLVVYVLLLPTCVLEAEQIRNEAIDPIYVLHSELDSIFGKPKLMEQLERSRIQSNIEFRIDHQNERPFPSHSYPVTPPQVGVEFAIFAMSLGLLTVRYAMSFYFTSRVFSSLFSAFIALTSVFLAIDSATVAVVYKLFSIGVREPGGAILIEMGDHEKVLSPWQCLCMSVAGLPAILINLMAVYAYGEEQFSRAVTNYAQLLISGELPPSRSARVGDPNKIRCNSGLPSECGGNDCLENNGLFGAADRGTLEDMEMDGIREALYGWPLTIAVTTKYWRPPPSQSTRRSARALKRANTPILGQYPSNDSEASSTLKRLPEPNMASGSADNSVHTLTDASEANKVNPNKRSNLGLLIVAAISFVWFLITRICLAAPFLRCLWKTGLHLILINVIVTVLYLVVWLLLWFGLGVKNAWRFRLLHTTWPFWSRPNSMTGQTMENGQVACGPDGQTPMTCHPLQTAYPALWPYMPYAPWVTSTASGGMSAGLPLGETGEINPLPVPLSNGNAGTHEAGSGGDSLYGCFAEITPAGRTAASPGVDQYQTHLSTAILRAGPPTVSDDSEALPEPGDHLDGSSRYFKPVQQSVSYHNGHVASGNHRTSTHQSVTPSPFQNVQYECSSRGNSPVDCGAIPTSASTNVHQRIQNLPISQSMLFRQGRMNDGAEPTYATLTTLSRPTGRAPSATPESRGQTPVSGMMPHQSSYRRNGSRVTFKDHNNDQNTLRSVHHQQQQQHQQQAQQPDAATGSSDSGVYTNGHGINGNSDRPVQRGRLKPELFAIYGNARAPTAGRSTSHKTIQSTYCQNLGPGAEDGEISTDMTSFGAVNGQRTENVMTRSSDQLCSQV</sequence>
<dbReference type="InterPro" id="IPR053291">
    <property type="entry name" value="Ommatidial_diff-associated"/>
</dbReference>
<evidence type="ECO:0000313" key="3">
    <source>
        <dbReference type="EMBL" id="THD24472.1"/>
    </source>
</evidence>
<feature type="region of interest" description="Disordered" evidence="1">
    <location>
        <begin position="503"/>
        <end position="534"/>
    </location>
</feature>
<feature type="transmembrane region" description="Helical" evidence="2">
    <location>
        <begin position="365"/>
        <end position="390"/>
    </location>
</feature>
<proteinExistence type="predicted"/>
<keyword evidence="2" id="KW-0812">Transmembrane</keyword>
<accession>A0A4E0RZ72</accession>